<dbReference type="InterPro" id="IPR029055">
    <property type="entry name" value="Ntn_hydrolases_N"/>
</dbReference>
<evidence type="ECO:0000313" key="1">
    <source>
        <dbReference type="EMBL" id="MCG6659786.1"/>
    </source>
</evidence>
<dbReference type="InterPro" id="IPR000246">
    <property type="entry name" value="Peptidase_T2"/>
</dbReference>
<dbReference type="RefSeq" id="WP_238979057.1">
    <property type="nucleotide sequence ID" value="NZ_JABFUC010000022.1"/>
</dbReference>
<dbReference type="Gene3D" id="3.60.20.30">
    <property type="entry name" value="(Glycosyl)asparaginase"/>
    <property type="match status" value="1"/>
</dbReference>
<dbReference type="Pfam" id="PF01112">
    <property type="entry name" value="Asparaginase_2"/>
    <property type="match status" value="1"/>
</dbReference>
<proteinExistence type="predicted"/>
<evidence type="ECO:0000313" key="2">
    <source>
        <dbReference type="Proteomes" id="UP000814385"/>
    </source>
</evidence>
<dbReference type="CDD" id="cd04701">
    <property type="entry name" value="Asparaginase_2"/>
    <property type="match status" value="1"/>
</dbReference>
<dbReference type="Proteomes" id="UP000814385">
    <property type="component" value="Unassembled WGS sequence"/>
</dbReference>
<sequence length="317" mass="33176">MTGFVLAIHGGAGTLRRGAMTLAQERHYRSALEQALLAGHAIMKQGGRSLDAAVAATVVLEDSPLFNAGRGSVYNHDGRHEMDAAVMDGQGSRAGAIAGISSARNPVLAARCVMEHTEHVLLCGAGAEAFVRDQGLDIEDAAYFHTPLRWEQLLSVRDSPEVILDHSETASSNKDDKLGTVGAVARDADGNLAAATSTGGLTNKRYGRVGDSPIIGHGTYADTRVAVSATGVGEAFMKAMAGHDVAARMKYAGVSLANAAHAVIHESVHRLGGYGGLIAVDRDGNVTLPFNTEGMYRGVIREAGSPHVEIHHSVPDE</sequence>
<dbReference type="EMBL" id="JABFUC010000022">
    <property type="protein sequence ID" value="MCG6659786.1"/>
    <property type="molecule type" value="Genomic_DNA"/>
</dbReference>
<dbReference type="PANTHER" id="PTHR10188:SF6">
    <property type="entry name" value="N(4)-(BETA-N-ACETYLGLUCOSAMINYL)-L-ASPARAGINASE"/>
    <property type="match status" value="1"/>
</dbReference>
<comment type="caution">
    <text evidence="1">The sequence shown here is derived from an EMBL/GenBank/DDBJ whole genome shotgun (WGS) entry which is preliminary data.</text>
</comment>
<reference evidence="1 2" key="1">
    <citation type="submission" date="2020-05" db="EMBL/GenBank/DDBJ databases">
        <title>Comparative genomic analysis of denitrifying bacteria from Halomonas genus.</title>
        <authorList>
            <person name="Wang L."/>
            <person name="Shao Z."/>
        </authorList>
    </citation>
    <scope>NUCLEOTIDE SEQUENCE [LARGE SCALE GENOMIC DNA]</scope>
    <source>
        <strain evidence="1 2">A4</strain>
    </source>
</reference>
<name>A0ABS9PDQ1_9GAMM</name>
<organism evidence="1 2">
    <name type="scientific">Billgrantia campisalis</name>
    <dbReference type="NCBI Taxonomy" id="74661"/>
    <lineage>
        <taxon>Bacteria</taxon>
        <taxon>Pseudomonadati</taxon>
        <taxon>Pseudomonadota</taxon>
        <taxon>Gammaproteobacteria</taxon>
        <taxon>Oceanospirillales</taxon>
        <taxon>Halomonadaceae</taxon>
        <taxon>Billgrantia</taxon>
    </lineage>
</organism>
<accession>A0ABS9PDQ1</accession>
<keyword evidence="2" id="KW-1185">Reference proteome</keyword>
<protein>
    <submittedName>
        <fullName evidence="1">Isoaspartyl peptidase/L-asparaginase</fullName>
    </submittedName>
</protein>
<dbReference type="PANTHER" id="PTHR10188">
    <property type="entry name" value="L-ASPARAGINASE"/>
    <property type="match status" value="1"/>
</dbReference>
<gene>
    <name evidence="1" type="ORF">HOP52_18730</name>
</gene>
<dbReference type="SUPFAM" id="SSF56235">
    <property type="entry name" value="N-terminal nucleophile aminohydrolases (Ntn hydrolases)"/>
    <property type="match status" value="1"/>
</dbReference>